<dbReference type="PANTHER" id="PTHR43741:SF4">
    <property type="entry name" value="FMN-DEPENDENT NADH:QUINONE OXIDOREDUCTASE"/>
    <property type="match status" value="1"/>
</dbReference>
<evidence type="ECO:0000256" key="4">
    <source>
        <dbReference type="ARBA" id="ARBA00023027"/>
    </source>
</evidence>
<dbReference type="EC" id="1.7.1.17" evidence="6"/>
<dbReference type="InterPro" id="IPR029039">
    <property type="entry name" value="Flavoprotein-like_sf"/>
</dbReference>
<comment type="function">
    <text evidence="6">Also exhibits azoreductase activity. Catalyzes the reductive cleavage of the azo bond in aromatic azo compounds to the corresponding amines.</text>
</comment>
<accession>A0A108UAP9</accession>
<feature type="binding site" evidence="6">
    <location>
        <begin position="15"/>
        <end position="17"/>
    </location>
    <ligand>
        <name>FMN</name>
        <dbReference type="ChEBI" id="CHEBI:58210"/>
    </ligand>
</feature>
<dbReference type="Gene3D" id="3.40.50.360">
    <property type="match status" value="1"/>
</dbReference>
<evidence type="ECO:0000259" key="7">
    <source>
        <dbReference type="Pfam" id="PF02525"/>
    </source>
</evidence>
<feature type="binding site" evidence="6">
    <location>
        <position position="9"/>
    </location>
    <ligand>
        <name>FMN</name>
        <dbReference type="ChEBI" id="CHEBI:58210"/>
    </ligand>
</feature>
<feature type="domain" description="Flavodoxin-like fold" evidence="7">
    <location>
        <begin position="1"/>
        <end position="196"/>
    </location>
</feature>
<comment type="cofactor">
    <cofactor evidence="6">
        <name>FMN</name>
        <dbReference type="ChEBI" id="CHEBI:58210"/>
    </cofactor>
    <text evidence="6">Binds 1 FMN per subunit.</text>
</comment>
<dbReference type="GO" id="GO:0016655">
    <property type="term" value="F:oxidoreductase activity, acting on NAD(P)H, quinone or similar compound as acceptor"/>
    <property type="evidence" value="ECO:0007669"/>
    <property type="project" value="InterPro"/>
</dbReference>
<name>A0A108UAP9_9GAMM</name>
<keyword evidence="1 6" id="KW-0285">Flavoprotein</keyword>
<dbReference type="Proteomes" id="UP000023435">
    <property type="component" value="Unassembled WGS sequence"/>
</dbReference>
<comment type="catalytic activity">
    <reaction evidence="6">
        <text>2 a quinone + NADH + H(+) = 2 a 1,4-benzosemiquinone + NAD(+)</text>
        <dbReference type="Rhea" id="RHEA:65952"/>
        <dbReference type="ChEBI" id="CHEBI:15378"/>
        <dbReference type="ChEBI" id="CHEBI:57540"/>
        <dbReference type="ChEBI" id="CHEBI:57945"/>
        <dbReference type="ChEBI" id="CHEBI:132124"/>
        <dbReference type="ChEBI" id="CHEBI:134225"/>
    </reaction>
</comment>
<comment type="catalytic activity">
    <reaction evidence="5">
        <text>N,N-dimethyl-1,4-phenylenediamine + anthranilate + 2 NAD(+) = 2-(4-dimethylaminophenyl)diazenylbenzoate + 2 NADH + 2 H(+)</text>
        <dbReference type="Rhea" id="RHEA:55872"/>
        <dbReference type="ChEBI" id="CHEBI:15378"/>
        <dbReference type="ChEBI" id="CHEBI:15783"/>
        <dbReference type="ChEBI" id="CHEBI:16567"/>
        <dbReference type="ChEBI" id="CHEBI:57540"/>
        <dbReference type="ChEBI" id="CHEBI:57945"/>
        <dbReference type="ChEBI" id="CHEBI:71579"/>
        <dbReference type="EC" id="1.7.1.17"/>
    </reaction>
    <physiologicalReaction direction="right-to-left" evidence="5">
        <dbReference type="Rhea" id="RHEA:55874"/>
    </physiologicalReaction>
</comment>
<dbReference type="GO" id="GO:0009055">
    <property type="term" value="F:electron transfer activity"/>
    <property type="evidence" value="ECO:0007669"/>
    <property type="project" value="UniProtKB-UniRule"/>
</dbReference>
<keyword evidence="9" id="KW-1185">Reference proteome</keyword>
<dbReference type="SUPFAM" id="SSF52218">
    <property type="entry name" value="Flavoproteins"/>
    <property type="match status" value="1"/>
</dbReference>
<dbReference type="PANTHER" id="PTHR43741">
    <property type="entry name" value="FMN-DEPENDENT NADH-AZOREDUCTASE 1"/>
    <property type="match status" value="1"/>
</dbReference>
<dbReference type="InterPro" id="IPR050104">
    <property type="entry name" value="FMN-dep_NADH:Q_OxRdtase_AzoR1"/>
</dbReference>
<dbReference type="OrthoDB" id="9787136at2"/>
<dbReference type="EMBL" id="JAJA02000001">
    <property type="protein sequence ID" value="KWS05668.1"/>
    <property type="molecule type" value="Genomic_DNA"/>
</dbReference>
<evidence type="ECO:0000256" key="2">
    <source>
        <dbReference type="ARBA" id="ARBA00022643"/>
    </source>
</evidence>
<gene>
    <name evidence="6" type="primary">azoR</name>
    <name evidence="8" type="ORF">AZ78_3220</name>
</gene>
<dbReference type="GeneID" id="97905991"/>
<comment type="similarity">
    <text evidence="6">Belongs to the azoreductase type 1 family.</text>
</comment>
<sequence>MNILHIDSSILEDQSVSRKLSAAIVAKLIALEPAASVVYRDLNRSPLPQLSTANAIARNPAAPAETDDVRALHLALAQVLDADTLVIGAPMYNFSVPAPLKSWLDALAIPGKTFSYETGVPRGLLGAKRVIVASSRGGIYSPESPMAALEHHESYLRAFFGFLGVTRLEFVRAEGMNMGAEHAEHAVAGALEQVAQLRAA</sequence>
<dbReference type="HAMAP" id="MF_01216">
    <property type="entry name" value="Azoreductase_type1"/>
    <property type="match status" value="1"/>
</dbReference>
<comment type="caution">
    <text evidence="8">The sequence shown here is derived from an EMBL/GenBank/DDBJ whole genome shotgun (WGS) entry which is preliminary data.</text>
</comment>
<dbReference type="AlphaFoldDB" id="A0A108UAP9"/>
<keyword evidence="2 6" id="KW-0288">FMN</keyword>
<proteinExistence type="inferred from homology"/>
<dbReference type="GO" id="GO:0016652">
    <property type="term" value="F:oxidoreductase activity, acting on NAD(P)H as acceptor"/>
    <property type="evidence" value="ECO:0007669"/>
    <property type="project" value="UniProtKB-UniRule"/>
</dbReference>
<dbReference type="Pfam" id="PF02525">
    <property type="entry name" value="Flavodoxin_2"/>
    <property type="match status" value="1"/>
</dbReference>
<evidence type="ECO:0000256" key="1">
    <source>
        <dbReference type="ARBA" id="ARBA00022630"/>
    </source>
</evidence>
<protein>
    <recommendedName>
        <fullName evidence="6">FMN dependent NADH:quinone oxidoreductase</fullName>
        <ecNumber evidence="6">1.6.5.-</ecNumber>
    </recommendedName>
    <alternativeName>
        <fullName evidence="6">Azo-dye reductase</fullName>
    </alternativeName>
    <alternativeName>
        <fullName evidence="6">FMN-dependent NADH-azo compound oxidoreductase</fullName>
    </alternativeName>
    <alternativeName>
        <fullName evidence="6">FMN-dependent NADH-azoreductase</fullName>
        <ecNumber evidence="6">1.7.1.17</ecNumber>
    </alternativeName>
</protein>
<dbReference type="InterPro" id="IPR023048">
    <property type="entry name" value="NADH:quinone_OxRdtase_FMN_depd"/>
</dbReference>
<reference evidence="8 9" key="1">
    <citation type="journal article" date="2014" name="Genome Announc.">
        <title>Draft Genome Sequence of Lysobacter capsici AZ78, a Bacterium Antagonistic to Plant-Pathogenic Oomycetes.</title>
        <authorList>
            <person name="Puopolo G."/>
            <person name="Sonego P."/>
            <person name="Engelen K."/>
            <person name="Pertot I."/>
        </authorList>
    </citation>
    <scope>NUCLEOTIDE SEQUENCE [LARGE SCALE GENOMIC DNA]</scope>
    <source>
        <strain evidence="8 9">AZ78</strain>
    </source>
</reference>
<evidence type="ECO:0000256" key="6">
    <source>
        <dbReference type="HAMAP-Rule" id="MF_01216"/>
    </source>
</evidence>
<dbReference type="RefSeq" id="WP_036105386.1">
    <property type="nucleotide sequence ID" value="NZ_JAJA02000001.1"/>
</dbReference>
<comment type="function">
    <text evidence="6">Quinone reductase that provides resistance to thiol-specific stress caused by electrophilic quinones.</text>
</comment>
<feature type="binding site" evidence="6">
    <location>
        <begin position="135"/>
        <end position="138"/>
    </location>
    <ligand>
        <name>FMN</name>
        <dbReference type="ChEBI" id="CHEBI:58210"/>
    </ligand>
</feature>
<evidence type="ECO:0000313" key="8">
    <source>
        <dbReference type="EMBL" id="KWS05668.1"/>
    </source>
</evidence>
<dbReference type="InterPro" id="IPR003680">
    <property type="entry name" value="Flavodoxin_fold"/>
</dbReference>
<keyword evidence="3 6" id="KW-0560">Oxidoreductase</keyword>
<comment type="subunit">
    <text evidence="6">Homodimer.</text>
</comment>
<evidence type="ECO:0000256" key="5">
    <source>
        <dbReference type="ARBA" id="ARBA00048542"/>
    </source>
</evidence>
<keyword evidence="4 6" id="KW-0520">NAD</keyword>
<evidence type="ECO:0000256" key="3">
    <source>
        <dbReference type="ARBA" id="ARBA00023002"/>
    </source>
</evidence>
<dbReference type="GO" id="GO:0010181">
    <property type="term" value="F:FMN binding"/>
    <property type="evidence" value="ECO:0007669"/>
    <property type="project" value="UniProtKB-UniRule"/>
</dbReference>
<dbReference type="EC" id="1.6.5.-" evidence="6"/>
<feature type="binding site" evidence="6">
    <location>
        <begin position="91"/>
        <end position="94"/>
    </location>
    <ligand>
        <name>FMN</name>
        <dbReference type="ChEBI" id="CHEBI:58210"/>
    </ligand>
</feature>
<organism evidence="8 9">
    <name type="scientific">Lysobacter capsici AZ78</name>
    <dbReference type="NCBI Taxonomy" id="1444315"/>
    <lineage>
        <taxon>Bacteria</taxon>
        <taxon>Pseudomonadati</taxon>
        <taxon>Pseudomonadota</taxon>
        <taxon>Gammaproteobacteria</taxon>
        <taxon>Lysobacterales</taxon>
        <taxon>Lysobacteraceae</taxon>
        <taxon>Lysobacter</taxon>
    </lineage>
</organism>
<evidence type="ECO:0000313" key="9">
    <source>
        <dbReference type="Proteomes" id="UP000023435"/>
    </source>
</evidence>